<evidence type="ECO:0000256" key="12">
    <source>
        <dbReference type="ARBA" id="ARBA00023014"/>
    </source>
</evidence>
<feature type="compositionally biased region" description="Polar residues" evidence="15">
    <location>
        <begin position="2802"/>
        <end position="2830"/>
    </location>
</feature>
<evidence type="ECO:0000313" key="22">
    <source>
        <dbReference type="RefSeq" id="XP_005101273.1"/>
    </source>
</evidence>
<comment type="cofactor">
    <cofactor evidence="1">
        <name>[4Fe-4S] cluster</name>
        <dbReference type="ChEBI" id="CHEBI:49883"/>
    </cofactor>
</comment>
<feature type="compositionally biased region" description="Basic and acidic residues" evidence="15">
    <location>
        <begin position="3615"/>
        <end position="3629"/>
    </location>
</feature>
<dbReference type="SUPFAM" id="SSF56672">
    <property type="entry name" value="DNA/RNA polymerases"/>
    <property type="match status" value="1"/>
</dbReference>
<feature type="compositionally biased region" description="Basic and acidic residues" evidence="15">
    <location>
        <begin position="186"/>
        <end position="195"/>
    </location>
</feature>
<feature type="compositionally biased region" description="Polar residues" evidence="15">
    <location>
        <begin position="1205"/>
        <end position="1217"/>
    </location>
</feature>
<feature type="compositionally biased region" description="Polar residues" evidence="15">
    <location>
        <begin position="1853"/>
        <end position="1862"/>
    </location>
</feature>
<feature type="compositionally biased region" description="Polar residues" evidence="15">
    <location>
        <begin position="1410"/>
        <end position="1446"/>
    </location>
</feature>
<feature type="compositionally biased region" description="Basic and acidic residues" evidence="15">
    <location>
        <begin position="3560"/>
        <end position="3569"/>
    </location>
</feature>
<name>A0ABM0JTQ0_APLCA</name>
<keyword evidence="8" id="KW-0227">DNA damage</keyword>
<feature type="compositionally biased region" description="Basic and acidic residues" evidence="15">
    <location>
        <begin position="2981"/>
        <end position="2992"/>
    </location>
</feature>
<feature type="compositionally biased region" description="Polar residues" evidence="15">
    <location>
        <begin position="3536"/>
        <end position="3547"/>
    </location>
</feature>
<feature type="compositionally biased region" description="Polar residues" evidence="15">
    <location>
        <begin position="4526"/>
        <end position="4535"/>
    </location>
</feature>
<feature type="compositionally biased region" description="Polar residues" evidence="15">
    <location>
        <begin position="1150"/>
        <end position="1175"/>
    </location>
</feature>
<dbReference type="InterPro" id="IPR012337">
    <property type="entry name" value="RNaseH-like_sf"/>
</dbReference>
<dbReference type="CDD" id="cd05534">
    <property type="entry name" value="POLBc_zeta"/>
    <property type="match status" value="1"/>
</dbReference>
<dbReference type="InterPro" id="IPR025687">
    <property type="entry name" value="Znf-C4pol"/>
</dbReference>
<feature type="region of interest" description="Disordered" evidence="15">
    <location>
        <begin position="3354"/>
        <end position="3385"/>
    </location>
</feature>
<feature type="region of interest" description="Disordered" evidence="15">
    <location>
        <begin position="186"/>
        <end position="222"/>
    </location>
</feature>
<dbReference type="SMART" id="SM00486">
    <property type="entry name" value="POLBc"/>
    <property type="match status" value="1"/>
</dbReference>
<sequence length="5756" mass="625237">MFSLRIVTTSHYLAPPISGLDSTHSEFRDAQVKRVPVLRIFGSTPAGQKACMHVHGVLPYLYVPYDGTLPTDRYIKQFAVSLDKAMNVANRSAKANLQHVYKISLVSGIPMYGYHAQEEQFLKIYLYNPNNVRKAADLLLGGAVMSKPYQPHESHIPYALQLFIDYNLYGMNLINVSALKFRKRGKAPDAPRDESGTDNGSTCQSAALQKSLSTSSSSSCPRFAPITSRVWHDENIPSDMWLPSSVERQSTCELEVDVVAADILNRQELESNVGANPGLAALWEDEKQRKRDAGESSLIEPESSQARGGVECSESEKLLVQRFLALVQEQQAFRDSQSEESGSSQPSLSASQLERHVSREDSSLGSPDTVILGELSENEDMEDDEDAEHPPIINMDSIKKVVSFSQSFSARASDDPAQQSSQDKTVAEVLASLLEENGAPPSQLRALEEQDSILSQSLVLGEEEEKEDEEETMAMTQSVFNVDEKDDGPSTSKDVTLRKSDDDDDIVMGTDEESSDDEIDLLPQFDGASDKISGSMKKSDKSGSSSTQSPALDEVPSNQSLSMAGRAGGSGAGGMVADMTWGSGRSQGAGGSGSQGSGYPVPAGASSWSQQPGAWGSSPQVSGSSSSSGWQEQPGGSGSSQWTAQHHQYPAGWPSHHSSSRQQLQQGSPVASQYMSHQHMPFRSPTPTNPHPFHSPSHNRYAASPSSQTQSQQGQPSSSQQPAAFQSPSSSPHSFQFSQSPYQSPSSSQGVQDPFHSPSSSQLPYQSSSHLSQQQQQHYQSRGQPYHSPSASQPYHSPPSNLPPPYQSPSATPSYQSPTSATHPYQSPGGGQMYPSPYQSPSHQPFQASPRQPFAHPYQSPTQGASSSPAGSSSSRYPGPPTLHSGGWSPQAYNAYYHGSSGGGQPPGGGGMGSSKQHQQPPPGSPHALQQARQSPHLASFGHPSSSTQPPQTQQIAMSSGSSGSSQHAGGASLNHVVSSPPSQQSAPSSSGPAVQHSLAPGSSSAVPSGSIGSAGPSSSVLAPASGSGIHPGVMSHMMTTGSQALQGKSAQLLTSSEGKMSPSFKSPQPPSHSSPLHTSGDRGKVNHTSMAHAVASGVPMGAGSPSMPQQSQHFSSQGSSQPSSAATSDMSLLSVKAQSDGGSVIPGSGENSNAVMQTSPSSKNSEAQSITRISTLDFKPKAKANLEKRTDEDSKSKSDKSLDNTSATPMIQQLLSEESPARMNITQEEREAAIKKPMLSPTLPKSKKKSKSKGGQSGKSRPRSTSMSFPMAPVSPGYPSYCPPQPMMNPHMLARPGRSHSISLPFSTEQRMHHGPGGPEYSWQQQQQWKQQNFCGLPSQWQQQQQQQQAQHQQQPQLQQQQQQPWGPSPWQNYGSVGSPVNSQPGSSATVSPVVNSRLQQRSFSADSAQPGFFQNSYHPQQNQIMPSCSNNSQTSSTAQDSPLSQHHHNQVTTTVTAATTTESKVAATGEEAEENDKSSLSSLLQLVSDVGSAGEGPMWDSGSSTVVPNLFPSGSNGGELETNKSSPVMSELNQGSPSIKDFITLETAPSYHLKHPLSYEPAGSDTTGVTSSEESDKVESDIAADIKPLLKGVGAGGTMPHSRLGKHNRMKKMGLAHGRLWLSGQGEGGANPSYTYTFHVPTPVFKKLKFFKSPEARRHSVKVVRMHPMDARRYSLLKIGREVVKVVKLTEEDLARYNVTLPLPSRNPDGSSNRVNLDIPSVSMDRKGFDSSSDDGGLSKFDTDFPPNKVAPPSSFHVSQVSASLSRASSSVSRNQIVTASAAINNNNASYPDWTGRQFQGQQQQQPLNYNGGSQHLPHHQGASPSYVYQSPGEDRNFRTFPMHSPGGSGSYNMNCQFPPQSDRVVAGFPQSSPKDDHFNSPGSATSSVLPMGTFYSSQQLGAYSTNHPQYPQPPHPHFYPSHRHPHPQHHPHHQFQQVPSGQYPQPQLAQQQQQYAAQQGAAVAGYPNAQMESKNELRSPGQHGPVSTIDSGSVSGHSGEEEEAALTAPQHHSAPTTGTFPVNTRVNALKGENHAEHLATATTTTAVTIVHRRLCASTRESGSSSQHAPQIEPNTDSHDNHICEGDRCIQCATMTQGDRLELNCDKFRRKVRRKRRKKSRLSLKRTVPSCRGTADSVNESLKPEVHASEFFHNHQDSDHNCDVKDCSAAACNAEENQFTMLKPDVNLNDSGVLDRKLRSKNVKSLHLKIPKSVWEGGSAAAPGTSSANSLATMGRLSVSSSHKETSDDGASADCEFLPLYPRSLRRARMPSVSYSSLKSRQPRKKQEPVQKEGVHYIVVGKFKGYKSMQVQIERVNVVKGDVVDARHYEEIAKKSIVRRPSGSCVENGLSGLLNRSATSENNRHCEESNFVDESGPDGQPTGSLYKLVSAKKKKKVKPGRRKMKKRLKNGLRKSSQISSSEVLPKDAQTKNVEAGPFPQQGASEISFNSLPSSHDVFFYKFKEYFIRKHHEKETISAGAVQQSIATFFPNVGEADVERFRQKFEINMTKHNHEEFSSSSDDEDDFLDDLILKGKILELKANQLETSCEQVRDNEQSESIRETAVGTKELCEESREQQISGAQPIYIRTPDDDTVSPSIPESKTHCVDVVTPTDVDNVLPCCERSQLPSPIQESEDEKLIFTPSSLPNPVELNSSAEKGEGRDDYLKSQMAFFEDISSDSDSNNTIIVDGVPGKESASFTKSLTFSPIAAYSARNTAEISPPTEQVPFGLMGPFGRSVTDPLGLETAVAQCGLEVHMGTAGPRLQRSESVVADPLVTDPLGLETPVNNTCSMEVLMQDASHGSQKSESAASLTTRQTSLVEESASQDCPLSPSLGAAVGCNFHRPSVSVSESSPGQSPDQSLVIDDVPEPSGAQIAVMASQQAAQGDTGATTEGRERKWEKASSYDVAVSEINSSKCMDDNNDGCNAVKSLDDHEEVHEVDKTAHMKIKVNLVTNAIVKKIPSVTESNTETSKEVCSEKETIPVKEENSGKRKTVKILKGRIKSKNNKKVPDYHSSSNEDSDVAKHSVCLEQSKRLRQRKQVRYTFCPEEIGTSDEFRSSSDDDVSDSSVTRKKGKRSKKTRARGSQKNVVVLQEQRFRERAADKDNASATCSNPVKSNVGSRATRGKKKKMAGGGKLFNSLSLLHMATLANLTEVQGDGDAENHQSVSEVAADSDDVVPSQYSDSASMDHEAEYSSSLENMSFISPHTSEEWDASPPLAFSPTDKKKKSGKEAGGWRGGRGRGSRRFLNFQPRLRQNIRPGLNGASNLGTKPLPFSRLVNSSASSSPVPSNFTFNHTSMDAVSLAQNEIVPASEDANSSNIGNTLHLLETKRAQVNCASFSMKDILRLTTSHEDSMDSDSKDSAAVCKPPEPRRAQVKSTSLSMSDILKLTNSENAEVDDGNGTQASTSLLSQLANFTVPKEQGMGMDKTGDEDAPQASNSLLSQMANFCNPVVDRKQSVDSEDGEVTQASKSLLSQLKDFSLPQQEQNEKITVDESDSTTQASDFLLSQMANFSAPPQSYKKETHKGGEEPTQISNTFSSPLTRPSVPQEWIQKGTRREDIREDVQGSSLKTPKEKDIEKVECKYVSVENLPSADKSCTYENLALHVTSEEKDSCKDSTCEDTCSKTDQTSSEVKKALAKHSSSLLKDKDKSTADSTGEIDGKEKAQKKSALLPVKGLVSNADNDVKELSAVKKNDNHLSLVSNSPSENHSEMDAKNISLLSSGRACNGKISRPVTPDVDGGSCKNSKDELLSSEKDMSPRVSLISLEHSLSPKSRKDSISRELRTENETEVKDVQHVTESKTVPNTQRSEGANLDSTEADVVPETQELPASVHVPRILISHVADRSPADSTEPPWSLHSISQSQGIDPRQIQPGFSSKPSQPGLQPLNPLQIPAYPAYSGQAFPTAPASGQSYSGSAGGGGTSSYYSSYPFCWQWPAPATSADALTSPLNLCTSKRSPNNYSPITPTSPVSPFDPVPQPPSSSGLMPAKLMSPPLKKVKPLWYPWLSVDKSSAAEKGVSSEMSKSVVASSQVANPKHMPKSHSVNTPVHKVQHSSPHRIENLLSDSPSKPSLKVNKASFSSCKTVSQLVGTVIESAYPPRKGNGGGSVSSKEKVSSYTSGEFSLNHVPLKAAVPSPLSKPVMEQPQFPGSLPATGHQGTRQGERSWSNHMPQTATYNVLAPRHQQHPSFVSPSYGKQNGVCAAAVSTTLSSNRHPHQSYSNDLRASPGSTAPAPRPRHHHEDKRIRTMLENEKILRGQFGLGSPHVPPSSSSLSPNSASQRERPSLTDLVVTKLIKGNEPEYNQNEPFEASRGKKRKTTGNRTGGSQSSSSGGDGPSLPASSEGRRRGNSKSRGERDENGELENRKISSVPSDGERTLCPVKPPPRRAGVENSMTALGLNSVQPPSAYCSVMEDLPDKPMELGGRVLKVDSRRLSELEPFPPCCHINGIRAWRSQSLRDTTILASQQADGKPLWDRVQHEPQMRFLLSADHPVAVSPCVAPPSRHNVVRWLKQKMASVKQARNSLSSSTKLKADSKAYKQNSGTSSKEKDKRKAVTFSQLNFTVDRLEDEELDSNTSKIALDTSGLSDSILDDSSTLVDTDLDLSCTPVGPTPAPVNTSKSDCGSQTKTSATTSTPVSSHKRKLRFSTESTASGSSDGAMSPPDHSLDEHSKNVKKARAAESSSESRAPVSCSTPVRRESHDMFDPSCTPIVSPPSGKPGQGEPTDSNTTPVVRRISTNTENVLRRNVLQSQTQRQFSVLGFTAAENSQIEGPTPKNTFGFKVAQDHLQNSKALHKHQYVTALSMELHIETRGDLRPDPEFDLIQSLFYSVFDDIPDSKGKRNIVGVLVVDPDSWQAVTDRSAKGMTTQKSDHSGASDNSRLDDAGVGFSAAPYSSSVPTCGGGKGQGMSAETLAAEIKDTAASSSLKPATPSSPTPTTSKARPVTPTKGKGRGKGRGSSSRSVSPAGPRRGQSNGPSAALLEKCAVEGVEVTYVQDEMDLIHTFVELMARFDPDILVGFEVQMLSWGYLLQRSAQLGVDLCSRLARVPDAKDDNRYSAEKDEWGADHMSEIHIAGRVVLNLWRILRHEVTLNTYTFENVAFHVLHQRIPLFSFRSLSKWYNHKTHLHRWRVFEHYVRRVKGQLEIIDQLDLIGKTSEFARVFGIEFYDVLARGTQIRVESMMLRLAKPMNYVPVSPSVTQRARQKAAECIPLTLEPESKYYTSPVVVLDFQSLYPSIMIAYNYCFSTCLGRLDLLEKAHEGPFEFGCTSLKLTPSVLKKVKDRINVSPNGVAFVKPSVRRGVLPKMVEEILNTRIMVKKSMKSCKNDKTLTRMLDARQLGLKLIANVTYGYTGASFSGRMPCIEVGDSIVRKARESLERAIQLVEQTPRWGASVIYGDTDSLFIHFPGRSKDEAFVLGQEIADAVTAMFPSPMKLKFEKVYLPCVLQTKKRYVGFMYETPDQTEPVFDAKGIETVRRDACSAVSKILERSIKVLFTTHDLSRVRAYVTRQLHKLLEGKVSIIDLIFAKEFRGLMGYKPGACVPALEIARKRLRVDRQSEPRVGERVPYVIVHGSPGLPLIQLVREPEELLHDPGLRLNATYYITKQILPPLDRLFSLIGVNVFKWYQDMPKVMRVGPMMGAAAATKQGTISQFFATTNCPVCDSQTKTAVCSDCRKDPQLVVSTLTHRLQEWDRTFYRLAQVCVMCQGVQDGEQSCTTIDCPIVFRRIIAQQDMLRADNLRDVLDKFLQY</sequence>
<feature type="region of interest" description="Disordered" evidence="15">
    <location>
        <begin position="2800"/>
        <end position="2830"/>
    </location>
</feature>
<dbReference type="InterPro" id="IPR030559">
    <property type="entry name" value="PolZ_Rev3"/>
</dbReference>
<feature type="region of interest" description="Disordered" evidence="15">
    <location>
        <begin position="2366"/>
        <end position="2434"/>
    </location>
</feature>
<feature type="compositionally biased region" description="Polar residues" evidence="15">
    <location>
        <begin position="2016"/>
        <end position="2025"/>
    </location>
</feature>
<feature type="compositionally biased region" description="Gly residues" evidence="15">
    <location>
        <begin position="900"/>
        <end position="913"/>
    </location>
</feature>
<evidence type="ECO:0000256" key="1">
    <source>
        <dbReference type="ARBA" id="ARBA00001966"/>
    </source>
</evidence>
<comment type="similarity">
    <text evidence="2">Belongs to the DNA polymerase type-B family.</text>
</comment>
<dbReference type="InterPro" id="IPR017964">
    <property type="entry name" value="DNA-dir_DNA_pol_B_CS"/>
</dbReference>
<feature type="compositionally biased region" description="Basic and acidic residues" evidence="15">
    <location>
        <begin position="3354"/>
        <end position="3365"/>
    </location>
</feature>
<feature type="compositionally biased region" description="Polar residues" evidence="15">
    <location>
        <begin position="3878"/>
        <end position="3888"/>
    </location>
</feature>
<feature type="compositionally biased region" description="Acidic residues" evidence="15">
    <location>
        <begin position="376"/>
        <end position="387"/>
    </location>
</feature>
<feature type="domain" description="DNA-directed DNA polymerase family B exonuclease" evidence="17">
    <location>
        <begin position="4989"/>
        <end position="5105"/>
    </location>
</feature>
<dbReference type="Gene3D" id="3.30.342.10">
    <property type="entry name" value="DNA Polymerase, chain B, domain 1"/>
    <property type="match status" value="1"/>
</dbReference>
<dbReference type="GeneID" id="101853172"/>
<feature type="compositionally biased region" description="Acidic residues" evidence="15">
    <location>
        <begin position="461"/>
        <end position="472"/>
    </location>
</feature>
<feature type="region of interest" description="Disordered" evidence="15">
    <location>
        <begin position="2274"/>
        <end position="2293"/>
    </location>
</feature>
<evidence type="ECO:0000256" key="13">
    <source>
        <dbReference type="ARBA" id="ARBA00023204"/>
    </source>
</evidence>
<feature type="region of interest" description="Disordered" evidence="15">
    <location>
        <begin position="334"/>
        <end position="396"/>
    </location>
</feature>
<dbReference type="InterPro" id="IPR042087">
    <property type="entry name" value="DNA_pol_B_thumb"/>
</dbReference>
<dbReference type="InterPro" id="IPR023211">
    <property type="entry name" value="DNA_pol_palm_dom_sf"/>
</dbReference>
<dbReference type="CDD" id="cd05778">
    <property type="entry name" value="DNA_polB_zeta_exo"/>
    <property type="match status" value="1"/>
</dbReference>
<feature type="compositionally biased region" description="Low complexity" evidence="15">
    <location>
        <begin position="204"/>
        <end position="219"/>
    </location>
</feature>
<keyword evidence="11" id="KW-0408">Iron</keyword>
<feature type="compositionally biased region" description="Polar residues" evidence="15">
    <location>
        <begin position="3110"/>
        <end position="3124"/>
    </location>
</feature>
<feature type="region of interest" description="Disordered" evidence="15">
    <location>
        <begin position="3849"/>
        <end position="3896"/>
    </location>
</feature>
<feature type="region of interest" description="Disordered" evidence="15">
    <location>
        <begin position="1905"/>
        <end position="2025"/>
    </location>
</feature>
<feature type="compositionally biased region" description="Polar residues" evidence="15">
    <location>
        <begin position="3805"/>
        <end position="3821"/>
    </location>
</feature>
<dbReference type="Gene3D" id="3.90.1600.10">
    <property type="entry name" value="Palm domain of DNA polymerase"/>
    <property type="match status" value="1"/>
</dbReference>
<feature type="compositionally biased region" description="Low complexity" evidence="15">
    <location>
        <begin position="859"/>
        <end position="875"/>
    </location>
</feature>
<accession>A0ABM0JTQ0</accession>
<feature type="compositionally biased region" description="Basic and acidic residues" evidence="15">
    <location>
        <begin position="4357"/>
        <end position="4371"/>
    </location>
</feature>
<dbReference type="InterPro" id="IPR006172">
    <property type="entry name" value="DNA-dir_DNA_pol_B"/>
</dbReference>
<feature type="compositionally biased region" description="Basic residues" evidence="15">
    <location>
        <begin position="3073"/>
        <end position="3087"/>
    </location>
</feature>
<feature type="region of interest" description="Disordered" evidence="15">
    <location>
        <begin position="1410"/>
        <end position="1460"/>
    </location>
</feature>
<evidence type="ECO:0000259" key="19">
    <source>
        <dbReference type="Pfam" id="PF24055"/>
    </source>
</evidence>
<feature type="region of interest" description="Disordered" evidence="15">
    <location>
        <begin position="1702"/>
        <end position="1748"/>
    </location>
</feature>
<dbReference type="RefSeq" id="XP_005101273.1">
    <property type="nucleotide sequence ID" value="XM_005101216.3"/>
</dbReference>
<feature type="region of interest" description="Disordered" evidence="15">
    <location>
        <begin position="4263"/>
        <end position="4392"/>
    </location>
</feature>
<feature type="compositionally biased region" description="Low complexity" evidence="15">
    <location>
        <begin position="1341"/>
        <end position="1365"/>
    </location>
</feature>
<feature type="compositionally biased region" description="Low complexity" evidence="15">
    <location>
        <begin position="703"/>
        <end position="749"/>
    </location>
</feature>
<feature type="compositionally biased region" description="Basic and acidic residues" evidence="15">
    <location>
        <begin position="3524"/>
        <end position="3533"/>
    </location>
</feature>
<evidence type="ECO:0000259" key="20">
    <source>
        <dbReference type="Pfam" id="PF24065"/>
    </source>
</evidence>
<feature type="compositionally biased region" description="Polar residues" evidence="15">
    <location>
        <begin position="4652"/>
        <end position="4663"/>
    </location>
</feature>
<feature type="region of interest" description="Disordered" evidence="15">
    <location>
        <begin position="2882"/>
        <end position="2901"/>
    </location>
</feature>
<dbReference type="Gene3D" id="3.30.420.10">
    <property type="entry name" value="Ribonuclease H-like superfamily/Ribonuclease H"/>
    <property type="match status" value="1"/>
</dbReference>
<feature type="compositionally biased region" description="Low complexity" evidence="15">
    <location>
        <begin position="1324"/>
        <end position="1333"/>
    </location>
</feature>
<feature type="compositionally biased region" description="Acidic residues" evidence="15">
    <location>
        <begin position="502"/>
        <end position="520"/>
    </location>
</feature>
<dbReference type="PRINTS" id="PR00106">
    <property type="entry name" value="DNAPOLB"/>
</dbReference>
<keyword evidence="5" id="KW-0808">Transferase</keyword>
<evidence type="ECO:0000256" key="14">
    <source>
        <dbReference type="ARBA" id="ARBA00049244"/>
    </source>
</evidence>
<feature type="compositionally biased region" description="Polar residues" evidence="15">
    <location>
        <begin position="1301"/>
        <end position="1310"/>
    </location>
</feature>
<feature type="compositionally biased region" description="Low complexity" evidence="15">
    <location>
        <begin position="530"/>
        <end position="546"/>
    </location>
</feature>
<reference evidence="22" key="1">
    <citation type="submission" date="2025-08" db="UniProtKB">
        <authorList>
            <consortium name="RefSeq"/>
        </authorList>
    </citation>
    <scope>IDENTIFICATION</scope>
</reference>
<feature type="region of interest" description="Disordered" evidence="15">
    <location>
        <begin position="4927"/>
        <end position="4983"/>
    </location>
</feature>
<dbReference type="Pfam" id="PF00136">
    <property type="entry name" value="DNA_pol_B"/>
    <property type="match status" value="1"/>
</dbReference>
<feature type="compositionally biased region" description="Polar residues" evidence="15">
    <location>
        <begin position="2415"/>
        <end position="2424"/>
    </location>
</feature>
<feature type="compositionally biased region" description="Pro residues" evidence="15">
    <location>
        <begin position="796"/>
        <end position="807"/>
    </location>
</feature>
<feature type="compositionally biased region" description="Low complexity" evidence="15">
    <location>
        <begin position="615"/>
        <end position="642"/>
    </location>
</feature>
<feature type="region of interest" description="Disordered" evidence="15">
    <location>
        <begin position="4865"/>
        <end position="4889"/>
    </location>
</feature>
<feature type="compositionally biased region" description="Polar residues" evidence="15">
    <location>
        <begin position="4729"/>
        <end position="4738"/>
    </location>
</feature>
<dbReference type="InterPro" id="IPR043502">
    <property type="entry name" value="DNA/RNA_pol_sf"/>
</dbReference>
<feature type="compositionally biased region" description="Polar residues" evidence="15">
    <location>
        <begin position="4161"/>
        <end position="4172"/>
    </location>
</feature>
<dbReference type="InterPro" id="IPR036397">
    <property type="entry name" value="RNaseH_sf"/>
</dbReference>
<feature type="region of interest" description="Disordered" evidence="15">
    <location>
        <begin position="2981"/>
        <end position="3027"/>
    </location>
</feature>
<feature type="region of interest" description="Disordered" evidence="15">
    <location>
        <begin position="3735"/>
        <end position="3823"/>
    </location>
</feature>
<dbReference type="InterPro" id="IPR006133">
    <property type="entry name" value="DNA-dir_DNA_pol_B_exonuc"/>
</dbReference>
<feature type="compositionally biased region" description="Low complexity" evidence="15">
    <location>
        <begin position="4963"/>
        <end position="4977"/>
    </location>
</feature>
<feature type="region of interest" description="Disordered" evidence="15">
    <location>
        <begin position="3211"/>
        <end position="3248"/>
    </location>
</feature>
<feature type="compositionally biased region" description="Polar residues" evidence="15">
    <location>
        <begin position="1525"/>
        <end position="1535"/>
    </location>
</feature>
<feature type="region of interest" description="Disordered" evidence="15">
    <location>
        <begin position="4613"/>
        <end position="4738"/>
    </location>
</feature>
<dbReference type="PROSITE" id="PS00116">
    <property type="entry name" value="DNA_POLYMERASE_B"/>
    <property type="match status" value="1"/>
</dbReference>
<evidence type="ECO:0000256" key="15">
    <source>
        <dbReference type="SAM" id="MobiDB-lite"/>
    </source>
</evidence>
<feature type="region of interest" description="Disordered" evidence="15">
    <location>
        <begin position="3969"/>
        <end position="3989"/>
    </location>
</feature>
<feature type="compositionally biased region" description="Gly residues" evidence="15">
    <location>
        <begin position="585"/>
        <end position="596"/>
    </location>
</feature>
<feature type="compositionally biased region" description="Low complexity" evidence="15">
    <location>
        <begin position="757"/>
        <end position="781"/>
    </location>
</feature>
<feature type="region of interest" description="Disordered" evidence="15">
    <location>
        <begin position="3058"/>
        <end position="3137"/>
    </location>
</feature>
<evidence type="ECO:0000256" key="7">
    <source>
        <dbReference type="ARBA" id="ARBA00022723"/>
    </source>
</evidence>
<keyword evidence="13" id="KW-0234">DNA repair</keyword>
<evidence type="ECO:0000256" key="2">
    <source>
        <dbReference type="ARBA" id="ARBA00005755"/>
    </source>
</evidence>
<feature type="compositionally biased region" description="Polar residues" evidence="15">
    <location>
        <begin position="811"/>
        <end position="825"/>
    </location>
</feature>
<dbReference type="InterPro" id="IPR056435">
    <property type="entry name" value="DPOD/Z_N"/>
</dbReference>
<feature type="compositionally biased region" description="Basic and acidic residues" evidence="15">
    <location>
        <begin position="4875"/>
        <end position="4889"/>
    </location>
</feature>
<evidence type="ECO:0000259" key="16">
    <source>
        <dbReference type="Pfam" id="PF00136"/>
    </source>
</evidence>
<evidence type="ECO:0000256" key="4">
    <source>
        <dbReference type="ARBA" id="ARBA00021589"/>
    </source>
</evidence>
<feature type="compositionally biased region" description="Polar residues" evidence="15">
    <location>
        <begin position="2882"/>
        <end position="2893"/>
    </location>
</feature>
<feature type="compositionally biased region" description="Polar residues" evidence="15">
    <location>
        <begin position="4620"/>
        <end position="4643"/>
    </location>
</feature>
<feature type="domain" description="C4-type zinc-finger of DNA polymerase delta" evidence="18">
    <location>
        <begin position="5665"/>
        <end position="5733"/>
    </location>
</feature>
<dbReference type="Gene3D" id="1.10.132.60">
    <property type="entry name" value="DNA polymerase family B, C-terminal domain"/>
    <property type="match status" value="1"/>
</dbReference>
<feature type="compositionally biased region" description="Basic and acidic residues" evidence="15">
    <location>
        <begin position="353"/>
        <end position="362"/>
    </location>
</feature>
<feature type="compositionally biased region" description="Low complexity" evidence="15">
    <location>
        <begin position="655"/>
        <end position="668"/>
    </location>
</feature>
<feature type="compositionally biased region" description="Basic residues" evidence="15">
    <location>
        <begin position="2392"/>
        <end position="2414"/>
    </location>
</feature>
<keyword evidence="12" id="KW-0411">Iron-sulfur</keyword>
<feature type="compositionally biased region" description="Low complexity" evidence="15">
    <location>
        <begin position="1110"/>
        <end position="1132"/>
    </location>
</feature>
<feature type="region of interest" description="Disordered" evidence="15">
    <location>
        <begin position="1516"/>
        <end position="1535"/>
    </location>
</feature>
<dbReference type="EC" id="2.7.7.7" evidence="3"/>
<feature type="region of interest" description="Disordered" evidence="15">
    <location>
        <begin position="2848"/>
        <end position="2868"/>
    </location>
</feature>
<evidence type="ECO:0000256" key="3">
    <source>
        <dbReference type="ARBA" id="ARBA00012417"/>
    </source>
</evidence>
<proteinExistence type="inferred from homology"/>
<dbReference type="Pfam" id="PF24055">
    <property type="entry name" value="POL3_N"/>
    <property type="match status" value="1"/>
</dbReference>
<evidence type="ECO:0000259" key="18">
    <source>
        <dbReference type="Pfam" id="PF14260"/>
    </source>
</evidence>
<feature type="region of interest" description="Disordered" evidence="15">
    <location>
        <begin position="4216"/>
        <end position="4247"/>
    </location>
</feature>
<feature type="compositionally biased region" description="Polar residues" evidence="15">
    <location>
        <begin position="2061"/>
        <end position="2077"/>
    </location>
</feature>
<dbReference type="InterPro" id="IPR056447">
    <property type="entry name" value="REV3_N"/>
</dbReference>
<feature type="region of interest" description="Disordered" evidence="15">
    <location>
        <begin position="4143"/>
        <end position="4172"/>
    </location>
</feature>
<protein>
    <recommendedName>
        <fullName evidence="4">DNA polymerase zeta catalytic subunit</fullName>
        <ecNumber evidence="3">2.7.7.7</ecNumber>
    </recommendedName>
</protein>
<feature type="compositionally biased region" description="Basic and acidic residues" evidence="15">
    <location>
        <begin position="1179"/>
        <end position="1203"/>
    </location>
</feature>
<evidence type="ECO:0000313" key="21">
    <source>
        <dbReference type="Proteomes" id="UP000694888"/>
    </source>
</evidence>
<feature type="compositionally biased region" description="Polar residues" evidence="15">
    <location>
        <begin position="1038"/>
        <end position="1059"/>
    </location>
</feature>
<feature type="domain" description="DNA-directed DNA polymerase family B multifunctional" evidence="16">
    <location>
        <begin position="5172"/>
        <end position="5623"/>
    </location>
</feature>
<organism evidence="21 22">
    <name type="scientific">Aplysia californica</name>
    <name type="common">California sea hare</name>
    <dbReference type="NCBI Taxonomy" id="6500"/>
    <lineage>
        <taxon>Eukaryota</taxon>
        <taxon>Metazoa</taxon>
        <taxon>Spiralia</taxon>
        <taxon>Lophotrochozoa</taxon>
        <taxon>Mollusca</taxon>
        <taxon>Gastropoda</taxon>
        <taxon>Heterobranchia</taxon>
        <taxon>Euthyneura</taxon>
        <taxon>Tectipleura</taxon>
        <taxon>Aplysiida</taxon>
        <taxon>Aplysioidea</taxon>
        <taxon>Aplysiidae</taxon>
        <taxon>Aplysia</taxon>
    </lineage>
</organism>
<evidence type="ECO:0000256" key="6">
    <source>
        <dbReference type="ARBA" id="ARBA00022695"/>
    </source>
</evidence>
<feature type="region of interest" description="Disordered" evidence="15">
    <location>
        <begin position="3481"/>
        <end position="3503"/>
    </location>
</feature>
<feature type="region of interest" description="Disordered" evidence="15">
    <location>
        <begin position="4526"/>
        <end position="4557"/>
    </location>
</feature>
<dbReference type="PANTHER" id="PTHR45812:SF1">
    <property type="entry name" value="DNA POLYMERASE ZETA CATALYTIC SUBUNIT"/>
    <property type="match status" value="1"/>
</dbReference>
<dbReference type="Pfam" id="PF24065">
    <property type="entry name" value="REV3_N"/>
    <property type="match status" value="1"/>
</dbReference>
<dbReference type="SUPFAM" id="SSF53098">
    <property type="entry name" value="Ribonuclease H-like"/>
    <property type="match status" value="1"/>
</dbReference>
<feature type="compositionally biased region" description="Basic and acidic residues" evidence="15">
    <location>
        <begin position="3098"/>
        <end position="3109"/>
    </location>
</feature>
<keyword evidence="21" id="KW-1185">Reference proteome</keyword>
<feature type="compositionally biased region" description="Basic residues" evidence="15">
    <location>
        <begin position="2993"/>
        <end position="3010"/>
    </location>
</feature>
<feature type="compositionally biased region" description="Low complexity" evidence="15">
    <location>
        <begin position="2848"/>
        <end position="2860"/>
    </location>
</feature>
<feature type="compositionally biased region" description="Low complexity" evidence="15">
    <location>
        <begin position="833"/>
        <end position="847"/>
    </location>
</feature>
<feature type="region of interest" description="Disordered" evidence="15">
    <location>
        <begin position="1558"/>
        <end position="1580"/>
    </location>
</feature>
<evidence type="ECO:0000256" key="9">
    <source>
        <dbReference type="ARBA" id="ARBA00022833"/>
    </source>
</evidence>
<evidence type="ECO:0000256" key="8">
    <source>
        <dbReference type="ARBA" id="ARBA00022763"/>
    </source>
</evidence>
<keyword evidence="7" id="KW-0479">Metal-binding</keyword>
<keyword evidence="9" id="KW-0862">Zinc</keyword>
<evidence type="ECO:0000259" key="17">
    <source>
        <dbReference type="Pfam" id="PF03104"/>
    </source>
</evidence>
<evidence type="ECO:0000256" key="11">
    <source>
        <dbReference type="ARBA" id="ARBA00023004"/>
    </source>
</evidence>
<feature type="region of interest" description="Disordered" evidence="15">
    <location>
        <begin position="292"/>
        <end position="311"/>
    </location>
</feature>
<feature type="compositionally biased region" description="Polar residues" evidence="15">
    <location>
        <begin position="1371"/>
        <end position="1394"/>
    </location>
</feature>
<keyword evidence="10" id="KW-0239">DNA-directed DNA polymerase</keyword>
<feature type="domain" description="DNA polymerase zeta catalytic subunit N-terminal" evidence="20">
    <location>
        <begin position="1"/>
        <end position="55"/>
    </location>
</feature>
<feature type="region of interest" description="Disordered" evidence="15">
    <location>
        <begin position="455"/>
        <end position="1394"/>
    </location>
</feature>
<keyword evidence="6" id="KW-0548">Nucleotidyltransferase</keyword>
<feature type="compositionally biased region" description="Low complexity" evidence="15">
    <location>
        <begin position="1937"/>
        <end position="1970"/>
    </location>
</feature>
<dbReference type="Proteomes" id="UP000694888">
    <property type="component" value="Unplaced"/>
</dbReference>
<gene>
    <name evidence="22" type="primary">LOC101853172</name>
</gene>
<evidence type="ECO:0000256" key="10">
    <source>
        <dbReference type="ARBA" id="ARBA00022932"/>
    </source>
</evidence>
<feature type="domain" description="DNA polymerase delta/zeta catalytic subunit N-terminal" evidence="19">
    <location>
        <begin position="56"/>
        <end position="132"/>
    </location>
</feature>
<feature type="compositionally biased region" description="Low complexity" evidence="15">
    <location>
        <begin position="1732"/>
        <end position="1742"/>
    </location>
</feature>
<dbReference type="Pfam" id="PF03104">
    <property type="entry name" value="DNA_pol_B_exo1"/>
    <property type="match status" value="1"/>
</dbReference>
<dbReference type="Gene3D" id="1.10.287.690">
    <property type="entry name" value="Helix hairpin bin"/>
    <property type="match status" value="1"/>
</dbReference>
<evidence type="ECO:0000256" key="5">
    <source>
        <dbReference type="ARBA" id="ARBA00022679"/>
    </source>
</evidence>
<dbReference type="PANTHER" id="PTHR45812">
    <property type="entry name" value="DNA POLYMERASE ZETA CATALYTIC SUBUNIT"/>
    <property type="match status" value="1"/>
</dbReference>
<dbReference type="InterPro" id="IPR006134">
    <property type="entry name" value="DNA-dir_DNA_pol_B_multi_dom"/>
</dbReference>
<dbReference type="Pfam" id="PF14260">
    <property type="entry name" value="zf-C4pol"/>
    <property type="match status" value="1"/>
</dbReference>
<feature type="compositionally biased region" description="Basic residues" evidence="15">
    <location>
        <begin position="1923"/>
        <end position="1936"/>
    </location>
</feature>
<feature type="compositionally biased region" description="Low complexity" evidence="15">
    <location>
        <begin position="4273"/>
        <end position="4284"/>
    </location>
</feature>
<feature type="region of interest" description="Disordered" evidence="15">
    <location>
        <begin position="3520"/>
        <end position="3577"/>
    </location>
</feature>
<feature type="compositionally biased region" description="Low complexity" evidence="15">
    <location>
        <begin position="4927"/>
        <end position="4947"/>
    </location>
</feature>
<feature type="compositionally biased region" description="Basic and acidic residues" evidence="15">
    <location>
        <begin position="3750"/>
        <end position="3763"/>
    </location>
</feature>
<feature type="compositionally biased region" description="Low complexity" evidence="15">
    <location>
        <begin position="4329"/>
        <end position="4347"/>
    </location>
</feature>
<feature type="compositionally biased region" description="Low complexity" evidence="15">
    <location>
        <begin position="944"/>
        <end position="1020"/>
    </location>
</feature>
<feature type="region of interest" description="Disordered" evidence="15">
    <location>
        <begin position="3161"/>
        <end position="3197"/>
    </location>
</feature>
<feature type="region of interest" description="Disordered" evidence="15">
    <location>
        <begin position="1791"/>
        <end position="1888"/>
    </location>
</feature>
<comment type="catalytic activity">
    <reaction evidence="14">
        <text>DNA(n) + a 2'-deoxyribonucleoside 5'-triphosphate = DNA(n+1) + diphosphate</text>
        <dbReference type="Rhea" id="RHEA:22508"/>
        <dbReference type="Rhea" id="RHEA-COMP:17339"/>
        <dbReference type="Rhea" id="RHEA-COMP:17340"/>
        <dbReference type="ChEBI" id="CHEBI:33019"/>
        <dbReference type="ChEBI" id="CHEBI:61560"/>
        <dbReference type="ChEBI" id="CHEBI:173112"/>
        <dbReference type="EC" id="2.7.7.7"/>
    </reaction>
</comment>
<feature type="compositionally biased region" description="Low complexity" evidence="15">
    <location>
        <begin position="339"/>
        <end position="352"/>
    </location>
</feature>
<feature type="region of interest" description="Disordered" evidence="15">
    <location>
        <begin position="3615"/>
        <end position="3672"/>
    </location>
</feature>
<feature type="region of interest" description="Disordered" evidence="15">
    <location>
        <begin position="2060"/>
        <end position="2081"/>
    </location>
</feature>
<feature type="compositionally biased region" description="Basic and acidic residues" evidence="15">
    <location>
        <begin position="3779"/>
        <end position="3804"/>
    </location>
</feature>
<feature type="compositionally biased region" description="Polar residues" evidence="15">
    <location>
        <begin position="4216"/>
        <end position="4234"/>
    </location>
</feature>